<dbReference type="InterPro" id="IPR007219">
    <property type="entry name" value="XnlR_reg_dom"/>
</dbReference>
<dbReference type="SUPFAM" id="SSF57701">
    <property type="entry name" value="Zn2/Cys6 DNA-binding domain"/>
    <property type="match status" value="1"/>
</dbReference>
<evidence type="ECO:0000259" key="7">
    <source>
        <dbReference type="PROSITE" id="PS50048"/>
    </source>
</evidence>
<keyword evidence="4" id="KW-0238">DNA-binding</keyword>
<evidence type="ECO:0000256" key="4">
    <source>
        <dbReference type="ARBA" id="ARBA00023125"/>
    </source>
</evidence>
<dbReference type="Gene3D" id="4.10.240.10">
    <property type="entry name" value="Zn(2)-C6 fungal-type DNA-binding domain"/>
    <property type="match status" value="1"/>
</dbReference>
<evidence type="ECO:0000313" key="8">
    <source>
        <dbReference type="EMBL" id="VUC23437.1"/>
    </source>
</evidence>
<dbReference type="Pfam" id="PF00172">
    <property type="entry name" value="Zn_clus"/>
    <property type="match status" value="1"/>
</dbReference>
<name>A0ABY6TYL0_BIOOC</name>
<dbReference type="SMART" id="SM00066">
    <property type="entry name" value="GAL4"/>
    <property type="match status" value="1"/>
</dbReference>
<keyword evidence="3" id="KW-0805">Transcription regulation</keyword>
<evidence type="ECO:0000256" key="2">
    <source>
        <dbReference type="ARBA" id="ARBA00022723"/>
    </source>
</evidence>
<keyword evidence="2" id="KW-0479">Metal-binding</keyword>
<evidence type="ECO:0000256" key="6">
    <source>
        <dbReference type="ARBA" id="ARBA00023242"/>
    </source>
</evidence>
<reference evidence="8 9" key="1">
    <citation type="submission" date="2019-06" db="EMBL/GenBank/DDBJ databases">
        <authorList>
            <person name="Broberg M."/>
        </authorList>
    </citation>
    <scope>NUCLEOTIDE SEQUENCE [LARGE SCALE GENOMIC DNA]</scope>
</reference>
<dbReference type="PANTHER" id="PTHR47540">
    <property type="entry name" value="THIAMINE REPRESSIBLE GENES REGULATORY PROTEIN THI5"/>
    <property type="match status" value="1"/>
</dbReference>
<proteinExistence type="predicted"/>
<keyword evidence="9" id="KW-1185">Reference proteome</keyword>
<dbReference type="PROSITE" id="PS50048">
    <property type="entry name" value="ZN2_CY6_FUNGAL_2"/>
    <property type="match status" value="1"/>
</dbReference>
<keyword evidence="6" id="KW-0539">Nucleus</keyword>
<accession>A0ABY6TYL0</accession>
<gene>
    <name evidence="8" type="ORF">CLO192961_LOCUS117793</name>
</gene>
<dbReference type="InterPro" id="IPR001138">
    <property type="entry name" value="Zn2Cys6_DnaBD"/>
</dbReference>
<evidence type="ECO:0000313" key="9">
    <source>
        <dbReference type="Proteomes" id="UP000766486"/>
    </source>
</evidence>
<dbReference type="InterPro" id="IPR036864">
    <property type="entry name" value="Zn2-C6_fun-type_DNA-bd_sf"/>
</dbReference>
<dbReference type="EMBL" id="CABFNS010000707">
    <property type="protein sequence ID" value="VUC23437.1"/>
    <property type="molecule type" value="Genomic_DNA"/>
</dbReference>
<protein>
    <recommendedName>
        <fullName evidence="7">Zn(2)-C6 fungal-type domain-containing protein</fullName>
    </recommendedName>
</protein>
<comment type="caution">
    <text evidence="8">The sequence shown here is derived from an EMBL/GenBank/DDBJ whole genome shotgun (WGS) entry which is preliminary data.</text>
</comment>
<dbReference type="Pfam" id="PF04082">
    <property type="entry name" value="Fungal_trans"/>
    <property type="match status" value="1"/>
</dbReference>
<dbReference type="CDD" id="cd00067">
    <property type="entry name" value="GAL4"/>
    <property type="match status" value="1"/>
</dbReference>
<dbReference type="Proteomes" id="UP000766486">
    <property type="component" value="Unassembled WGS sequence"/>
</dbReference>
<evidence type="ECO:0000256" key="1">
    <source>
        <dbReference type="ARBA" id="ARBA00004123"/>
    </source>
</evidence>
<evidence type="ECO:0000256" key="5">
    <source>
        <dbReference type="ARBA" id="ARBA00023163"/>
    </source>
</evidence>
<dbReference type="InterPro" id="IPR051711">
    <property type="entry name" value="Stress_Response_Reg"/>
</dbReference>
<dbReference type="PANTHER" id="PTHR47540:SF6">
    <property type="entry name" value="ZN(II)2CYS6 TRANSCRIPTION FACTOR (EUROFUNG)"/>
    <property type="match status" value="1"/>
</dbReference>
<sequence length="659" mass="74485">MPQSPSSSGKQLIPAPKLPQKKTIACRPCHARKIRCSGSKPCNNCDRASDCIYPMRDRQVRVHQSFLDRILQENADLRALQYQAAQSQAKPGADTWNISASHDEQESSENQSILEESDWFTHIKTSDTPIWIGEISDSAFATRFRQFAFLSQTPCHIPRTQFVSDDTLHSLAAACPTWPSLPRARLLIETALRFLRHNYHIVRRSQIFPNLEANDLNQASIHFKAKMWALFAIGELRLSKCLTVTGHLPGLIYFAMASDAIRMINERPQIDVIEIALLLSALALYSLETNRRHSACTFVGTALRLATIMGLHIKIAPTLIPDPDTREHRVRLWWSVYIIDRFLSSKIGLPLLISDTDISVDLPSNDPALNAEDFGDHLQFVATLRLAKIAGQISRSLYVRKPQRGTFLQQVIRIREELNQWREQLPSQLKVDLHRVSGDGGQLQPITLLHLSFNQLLIVATRPVLLFFFRHSIGERSATGTEFPIPEQTRDVAEACISAARQSCHLLSQCWINGDFHIFDYFYVQHLFSAAVILAIAGALGRETSQEETDEFNLAAGFLQQLEQNGNYAAMEFYAHIQEIQSTLGMLRSTPSLSTSLEGVISHHPISSTQYSPGEKRWAIGSQADTRRDLQTTDETTLDLSFIDDWIYEDALEKLCWEE</sequence>
<keyword evidence="5" id="KW-0804">Transcription</keyword>
<dbReference type="SMART" id="SM00906">
    <property type="entry name" value="Fungal_trans"/>
    <property type="match status" value="1"/>
</dbReference>
<dbReference type="CDD" id="cd12148">
    <property type="entry name" value="fungal_TF_MHR"/>
    <property type="match status" value="1"/>
</dbReference>
<organism evidence="8 9">
    <name type="scientific">Bionectria ochroleuca</name>
    <name type="common">Gliocladium roseum</name>
    <dbReference type="NCBI Taxonomy" id="29856"/>
    <lineage>
        <taxon>Eukaryota</taxon>
        <taxon>Fungi</taxon>
        <taxon>Dikarya</taxon>
        <taxon>Ascomycota</taxon>
        <taxon>Pezizomycotina</taxon>
        <taxon>Sordariomycetes</taxon>
        <taxon>Hypocreomycetidae</taxon>
        <taxon>Hypocreales</taxon>
        <taxon>Bionectriaceae</taxon>
        <taxon>Clonostachys</taxon>
    </lineage>
</organism>
<comment type="subcellular location">
    <subcellularLocation>
        <location evidence="1">Nucleus</location>
    </subcellularLocation>
</comment>
<evidence type="ECO:0000256" key="3">
    <source>
        <dbReference type="ARBA" id="ARBA00023015"/>
    </source>
</evidence>
<feature type="domain" description="Zn(2)-C6 fungal-type" evidence="7">
    <location>
        <begin position="25"/>
        <end position="53"/>
    </location>
</feature>